<evidence type="ECO:0000256" key="2">
    <source>
        <dbReference type="ARBA" id="ARBA00022679"/>
    </source>
</evidence>
<reference evidence="4" key="1">
    <citation type="submission" date="2023-06" db="EMBL/GenBank/DDBJ databases">
        <title>Complete genome sequence of the second strain of Triamitovirus tuex1 inhabiting the ectomycorrhizal fungus Tuber excavatum.</title>
        <authorList>
            <person name="Bora E."/>
            <person name="Sahin E."/>
            <person name="Keskin E."/>
            <person name="Akata I."/>
        </authorList>
    </citation>
    <scope>NUCLEOTIDE SEQUENCE</scope>
    <source>
        <strain evidence="4">Tekirdag</strain>
    </source>
</reference>
<accession>A0AA51JLB6</accession>
<dbReference type="SUPFAM" id="SSF56672">
    <property type="entry name" value="DNA/RNA polymerases"/>
    <property type="match status" value="1"/>
</dbReference>
<dbReference type="PANTHER" id="PTHR34456:SF13">
    <property type="entry name" value="REVERSE TRANSCRIPTASE DOMAIN-CONTAINING PROTEIN"/>
    <property type="match status" value="1"/>
</dbReference>
<protein>
    <submittedName>
        <fullName evidence="4">RNA-dependent RNA polymerase</fullName>
    </submittedName>
</protein>
<sequence>MSYEIMRESMIRFAKISSPATTVAPFVIPSTNNARNSKRYGLASSTLRKWLMEMLEPQFLGLSQSLVPLMSYSDTKDINAQEVLVVSLGTVKIWFLEYLVSGKKIQGIIPNAFWDRSNNCPVSVVDFFKWVDSTGRDLRDMRPVIRFMMSWLDLGKVYTIPKNPSLSPIVSKFSGVDPLLKDYNISEAIESLGILVSDSKVAFKSACENFSFHESSAAGPNGHALWASHMDGAAIDNDPKLLKIITSLADKTGLTQVTEMASNSSLIMTDISPMREGKLQSAIHSRLHLIFEKGIKSRIIAIGDYYSQCLLSPFMVTLRSCLERIPQDYTYNQEAGFSKVLDFTRLGKTCYSLDLSKATDRLPLALQERVMGIILGDNELAKLWSSLLSSREFVTQTGHKVRYEVGQPQGFKSSFHSLAMTHHVIVRLAALRASEMNFTDYVILGDDIVLTNEKVVKEYMILMELLGVKISLEKSLFHKDHSSMAEFCKRIACNGHEVTGIPMHLLANTIIDPQYTMELWEYMASRSICKGFDLYEFFGLFLGDLDFERLGLLNVLPVTVTGMRSRVILEDSPLYSTSKFEEAFGFSLQDVENYYYYCLVSDQIAKVDGIIKKASSFLSIALETSKLGYTDGTELVGTGIPLTVAIQDKLSKKDSELQVMHPVQSAARTLGVKVISILNAFAADVSKLPVLLKSGALNALGVSLDALPQFLQMDKTIYGNRRVLDKAIRMLEESVMDDSKTSRNFIGKVTGVSQAWSVSVGLGRGLVVSPQNSVIKGVIGTSKSRLMKMKGASSSSVMRGRK</sequence>
<keyword evidence="1 4" id="KW-0696">RNA-directed RNA polymerase</keyword>
<organism evidence="4">
    <name type="scientific">Triamitovirus tuex1</name>
    <dbReference type="NCBI Taxonomy" id="2956552"/>
    <lineage>
        <taxon>Viruses</taxon>
        <taxon>Riboviria</taxon>
        <taxon>Orthornavirae</taxon>
        <taxon>Lenarviricota</taxon>
        <taxon>Howeltoviricetes</taxon>
        <taxon>Cryppavirales</taxon>
        <taxon>Mitoviridae</taxon>
        <taxon>Triamitovirus</taxon>
    </lineage>
</organism>
<dbReference type="EMBL" id="OR157964">
    <property type="protein sequence ID" value="WML15794.1"/>
    <property type="molecule type" value="Genomic_RNA"/>
</dbReference>
<keyword evidence="3" id="KW-0548">Nucleotidyltransferase</keyword>
<evidence type="ECO:0000313" key="4">
    <source>
        <dbReference type="EMBL" id="WML15794.1"/>
    </source>
</evidence>
<dbReference type="PANTHER" id="PTHR34456">
    <property type="entry name" value="MITOVIRUS RNA-DEPENDENT RNA POLYMERASE"/>
    <property type="match status" value="1"/>
</dbReference>
<dbReference type="GO" id="GO:0003968">
    <property type="term" value="F:RNA-directed RNA polymerase activity"/>
    <property type="evidence" value="ECO:0007669"/>
    <property type="project" value="UniProtKB-KW"/>
</dbReference>
<keyword evidence="2" id="KW-0808">Transferase</keyword>
<proteinExistence type="predicted"/>
<dbReference type="Pfam" id="PF05919">
    <property type="entry name" value="Mitovir_RNA_pol"/>
    <property type="match status" value="1"/>
</dbReference>
<dbReference type="InterPro" id="IPR043502">
    <property type="entry name" value="DNA/RNA_pol_sf"/>
</dbReference>
<evidence type="ECO:0000256" key="1">
    <source>
        <dbReference type="ARBA" id="ARBA00022484"/>
    </source>
</evidence>
<dbReference type="InterPro" id="IPR008686">
    <property type="entry name" value="RNA_pol_mitovir"/>
</dbReference>
<gene>
    <name evidence="4" type="primary">RdRp</name>
</gene>
<name>A0AA51JLB6_9VIRU</name>
<evidence type="ECO:0000256" key="3">
    <source>
        <dbReference type="ARBA" id="ARBA00022695"/>
    </source>
</evidence>